<name>A0A2M8BVN0_9BACT</name>
<proteinExistence type="predicted"/>
<keyword evidence="1" id="KW-1133">Transmembrane helix</keyword>
<keyword evidence="1" id="KW-0472">Membrane</keyword>
<reference evidence="3" key="1">
    <citation type="submission" date="2017-09" db="EMBL/GenBank/DDBJ databases">
        <title>Depth-based differentiation of microbial function through sediment-hosted aquifers and enrichment of novel symbionts in the deep terrestrial subsurface.</title>
        <authorList>
            <person name="Probst A.J."/>
            <person name="Ladd B."/>
            <person name="Jarett J.K."/>
            <person name="Geller-Mcgrath D.E."/>
            <person name="Sieber C.M.K."/>
            <person name="Emerson J.B."/>
            <person name="Anantharaman K."/>
            <person name="Thomas B.C."/>
            <person name="Malmstrom R."/>
            <person name="Stieglmeier M."/>
            <person name="Klingl A."/>
            <person name="Woyke T."/>
            <person name="Ryan C.M."/>
            <person name="Banfield J.F."/>
        </authorList>
    </citation>
    <scope>NUCLEOTIDE SEQUENCE [LARGE SCALE GENOMIC DNA]</scope>
</reference>
<dbReference type="EMBL" id="PFUC01000052">
    <property type="protein sequence ID" value="PJB47918.1"/>
    <property type="molecule type" value="Genomic_DNA"/>
</dbReference>
<dbReference type="AlphaFoldDB" id="A0A2M8BVN0"/>
<feature type="transmembrane region" description="Helical" evidence="1">
    <location>
        <begin position="20"/>
        <end position="40"/>
    </location>
</feature>
<organism evidence="2 3">
    <name type="scientific">Candidatus Collierbacteria bacterium CG_4_9_14_3_um_filter_43_16</name>
    <dbReference type="NCBI Taxonomy" id="1974532"/>
    <lineage>
        <taxon>Bacteria</taxon>
        <taxon>Candidatus Collieribacteriota</taxon>
    </lineage>
</organism>
<comment type="caution">
    <text evidence="2">The sequence shown here is derived from an EMBL/GenBank/DDBJ whole genome shotgun (WGS) entry which is preliminary data.</text>
</comment>
<dbReference type="Proteomes" id="UP000231196">
    <property type="component" value="Unassembled WGS sequence"/>
</dbReference>
<protein>
    <submittedName>
        <fullName evidence="2">Uncharacterized protein</fullName>
    </submittedName>
</protein>
<evidence type="ECO:0000256" key="1">
    <source>
        <dbReference type="SAM" id="Phobius"/>
    </source>
</evidence>
<evidence type="ECO:0000313" key="3">
    <source>
        <dbReference type="Proteomes" id="UP000231196"/>
    </source>
</evidence>
<accession>A0A2M8BVN0</accession>
<sequence length="189" mass="21703">MREIDLSRKKWNTLGVRYKWIVVCSVFLGIGGSLLMFWLLGGVRVYKNVLVSGLGPFSDVVLTSPQGLKNYIDYLEDNSLLDHDKFYWIRYESGKLPKLGKMSFWNRPEAIGIAPTVGCSFSRSYLNNKLKVRDFFFSKSIEKTADRAQLINKFGLRCLSDNEDISRLGALYDQIEYGLAQYGNVFEIR</sequence>
<gene>
    <name evidence="2" type="ORF">CO104_02420</name>
</gene>
<evidence type="ECO:0000313" key="2">
    <source>
        <dbReference type="EMBL" id="PJB47918.1"/>
    </source>
</evidence>
<keyword evidence="1" id="KW-0812">Transmembrane</keyword>